<keyword evidence="1" id="KW-0614">Plasmid</keyword>
<reference evidence="1" key="5">
    <citation type="journal article" date="1988" name="J. Bacteriol.">
        <title>Nucleotide sequence of an Rts1 fragment causing temperature-dependent instability.</title>
        <authorList>
            <person name="Tanaka M."/>
            <person name="Okawa N."/>
            <person name="Mori K."/>
            <person name="Suyama Y."/>
            <person name="Kaji A."/>
        </authorList>
    </citation>
    <scope>NUCLEOTIDE SEQUENCE</scope>
    <source>
        <strain evidence="1">UR-75</strain>
        <plasmid evidence="1">Rts1</plasmid>
    </source>
</reference>
<reference evidence="1" key="8">
    <citation type="journal article" date="1994" name="J. Mol. Biol.">
        <title>Molecular cloning and expression of a novel hydroxymethylcytosine-specific restriction enzyme (PvuRts1I) modulated by glucosylation of DNA.</title>
        <authorList>
            <person name="Janosi L."/>
            <person name="Yonemitsu H."/>
            <person name="Hong H."/>
            <person name="Kaji A."/>
        </authorList>
    </citation>
    <scope>NUCLEOTIDE SEQUENCE</scope>
    <source>
        <strain evidence="1">UR-75</strain>
        <plasmid evidence="1">Rts1</plasmid>
    </source>
</reference>
<dbReference type="AlphaFoldDB" id="Q8KJX7"/>
<reference evidence="1" key="3">
    <citation type="journal article" date="1984" name="J. Bacteriol.">
        <title>Complete nucleotide sequence of mini-Rts1 and its copy mutant.</title>
        <authorList>
            <person name="Kamio Y."/>
            <person name="Tabuchi A."/>
            <person name="Itoh Y."/>
            <person name="Katagiri H."/>
            <person name="Terawaki Y."/>
        </authorList>
    </citation>
    <scope>NUCLEOTIDE SEQUENCE</scope>
    <source>
        <strain evidence="1">UR-75</strain>
        <plasmid evidence="1">Rts1</plasmid>
    </source>
</reference>
<proteinExistence type="predicted"/>
<reference evidence="1" key="6">
    <citation type="journal article" date="1988" name="Plasmid">
        <title>Nucleotide sequence and copy control function of the extension of the incI region (incI-b) of Rts 1.</title>
        <authorList>
            <person name="Nozue H."/>
            <person name="Tsuchiya K."/>
            <person name="Kamio Y."/>
        </authorList>
    </citation>
    <scope>NUCLEOTIDE SEQUENCE</scope>
    <source>
        <strain evidence="1">UR-75</strain>
        <plasmid evidence="1">Rts1</plasmid>
    </source>
</reference>
<reference evidence="1" key="4">
    <citation type="journal article" date="1985" name="J. Bacteriol.">
        <title>Organization of the Tn6-related kanamycin resistance transposon Tn2680 carrying two copies of IS26 and an IS903 variant, IS903. B.</title>
        <authorList>
            <person name="Mollet B."/>
            <person name="Clerget M."/>
            <person name="Meyer J."/>
            <person name="Iida S."/>
        </authorList>
    </citation>
    <scope>NUCLEOTIDE SEQUENCE</scope>
    <source>
        <strain evidence="1">UR-75</strain>
        <plasmid evidence="1">Rts1</plasmid>
    </source>
</reference>
<sequence length="51" mass="5616">MGLFYNWLIMKTIGSEAISKNDVTIFSLKTDGVNGGTFSVTFLRPCARRGT</sequence>
<gene>
    <name evidence="1" type="primary">orf243</name>
</gene>
<accession>Q8KJX7</accession>
<dbReference type="EMBL" id="AP004237">
    <property type="protein sequence ID" value="BAB93805.1"/>
    <property type="molecule type" value="Genomic_DNA"/>
</dbReference>
<reference evidence="1" key="10">
    <citation type="journal article" date="2002" name="J. Bacteriol.">
        <title>Complete nucleotide sequence of plasmid Rts1: implications for evolution of large plasmid Genomes.</title>
        <authorList>
            <person name="Murata T."/>
            <person name="Ohnishi M."/>
            <person name="Ara T."/>
            <person name="Kaneko J."/>
            <person name="Han C.-G."/>
            <person name="Li Y.F."/>
            <person name="Takashima K."/>
            <person name="Nojima H."/>
            <person name="Nakayama K."/>
            <person name="Kaji A."/>
            <person name="Kamio Y."/>
            <person name="Miki T."/>
            <person name="Mori H."/>
            <person name="Ohtsubo E."/>
            <person name="Terawaki Y."/>
            <person name="Hayashi T."/>
        </authorList>
    </citation>
    <scope>NUCLEOTIDE SEQUENCE</scope>
    <source>
        <strain evidence="1">UR-75</strain>
        <plasmid evidence="1">Rts1</plasmid>
    </source>
</reference>
<organism evidence="1">
    <name type="scientific">Proteus vulgaris</name>
    <dbReference type="NCBI Taxonomy" id="585"/>
    <lineage>
        <taxon>Bacteria</taxon>
        <taxon>Pseudomonadati</taxon>
        <taxon>Pseudomonadota</taxon>
        <taxon>Gammaproteobacteria</taxon>
        <taxon>Enterobacterales</taxon>
        <taxon>Morganellaceae</taxon>
        <taxon>Proteus</taxon>
    </lineage>
</organism>
<reference evidence="1" key="2">
    <citation type="journal article" date="1983" name="J. Bacteriol.">
        <title>Nucleotide sequence of an incompatibility region of mini-Rts1 that contains five direct repeats.</title>
        <authorList>
            <person name="Kamio Y."/>
            <person name="Terawaki Y."/>
        </authorList>
    </citation>
    <scope>NUCLEOTIDE SEQUENCE</scope>
    <source>
        <strain evidence="1">UR-75</strain>
        <plasmid evidence="1">Rts1</plasmid>
    </source>
</reference>
<geneLocation type="plasmid" evidence="1">
    <name>Rts1</name>
</geneLocation>
<reference evidence="1" key="1">
    <citation type="journal article" date="1968" name="Nature">
        <title>Temperature sensitivity of cell growth in Escherichia coli associated with the temperature sensitive R(KM) factor.</title>
        <authorList>
            <person name="Terawaki Y."/>
            <person name="Kakizawa Y."/>
            <person name="Takayasu H."/>
            <person name="Yoshikawa M."/>
        </authorList>
    </citation>
    <scope>NUCLEOTIDE SEQUENCE</scope>
    <source>
        <strain evidence="1">UR-75</strain>
        <plasmid evidence="1">Rts1</plasmid>
    </source>
</reference>
<reference evidence="1" key="9">
    <citation type="journal article" date="1996" name="Biochem. Biophys. Res. Commun.">
        <title>A new plasmid-encoded proteic killer gene system: cloning, sequencing, and analyzing hig locus of plasmid Rts1.</title>
        <authorList>
            <person name="Tian Q.B."/>
            <person name="Ohnishi M."/>
            <person name="Tabuchi A."/>
            <person name="Terawaki Y."/>
        </authorList>
    </citation>
    <scope>NUCLEOTIDE SEQUENCE</scope>
    <source>
        <strain evidence="1">UR-75</strain>
        <plasmid evidence="1">Rts1</plasmid>
    </source>
</reference>
<protein>
    <submittedName>
        <fullName evidence="1">Uncharacterized protein</fullName>
    </submittedName>
</protein>
<reference evidence="1" key="7">
    <citation type="journal article" date="1991" name="J. Bacteriol.">
        <title>Three short fragments of Rts1 DNA are responsible for the temperature-sensitive growth phenotype (Tsg) of host bacteria.</title>
        <authorList>
            <person name="Mochida S."/>
            <person name="Tsuchiya H."/>
            <person name="Mori K."/>
            <person name="Kaji A."/>
        </authorList>
    </citation>
    <scope>NUCLEOTIDE SEQUENCE</scope>
    <source>
        <strain evidence="1">UR-75</strain>
        <plasmid evidence="1">Rts1</plasmid>
    </source>
</reference>
<evidence type="ECO:0000313" key="1">
    <source>
        <dbReference type="EMBL" id="BAB93805.1"/>
    </source>
</evidence>
<name>Q8KJX7_PROVU</name>